<proteinExistence type="predicted"/>
<keyword evidence="3" id="KW-0732">Signal</keyword>
<sequence length="932" mass="102403">MGAPLHTFPDVRPVLVCIAAFFFLFCDGLHENTWANPEHSSNGWKGLVHVTFTNIGEGYVPNYVYQMNLTMYFERYVRDFNQSDIDLVGGEITMLYDMEADVSVNLRDNTLRPYYLQSVFMSINMTDSFCSISLPMESVYDDHDNTNWPSVPYIRHFDRGHNAGGGLWIAHNYVPWGETVCLTPEDTFETMEPKDNCVTEGGVNERACLVDRILVEYLDENNQVRVVPAGYTNEIYYDGELVSKHAFGELIPDEKHVRNVPFVYVPPGEARPSSYIENYYSFWGGVADSEPHELSLYLQTDQPVIIHAGNVTVRFCGWFKDIYPNATYHCSCGWEVPEPTGMEVNNRSLDWSDDPLCLTPQDAEWPEDQGVGASIRLTMELEETWGMLGNLSQQYLYSAPNLSVSLDINDTSTSGRLVWPKLDGSTQLVLQGGSTSAQPVHVTAADPLLLEAVLPLEGRFDERPRRLHVAVQAAQPALGDMVNVSFPWRNVSYSLMYQLCWPPDLIPGSGGLTVLNALGEVLKAAAWGTEICLTPEDLNLAGGWVHDEDLGRSRYSTDEGFLLGFTRINQGVDAARGRVHSCELQPECNLTVIGCNLTCHGESSGWGDAIYWDDELVQVVHANHSLGANSTEQVQLRLPVHEGLTGGAHVLRILLDATNSTGELMRDNNEVNLTVRFCGWAPPSPPPGLPSPPSPPPAPPHHPTLKFTEGDIHQLPPDFEYELKDTLSSMAGAGVGIMDVVVVSIASGSLVVETQTNVPYEQQAEAFSIELICCAEEAFDQHFAYASQLGYMQVVAVTHIWDGTSLQTDPTSPPPVVVLAASSSESDDDDLFGSAWFVVLVIFAAVLIALVMIVSYLYTTYMVALRQGLSGEKKVFPMLEPPLAGSTAVAIDEQGSACDSKETPADGGTAPLDVDYVPKDNVSEAVFSGGTN</sequence>
<evidence type="ECO:0000256" key="2">
    <source>
        <dbReference type="SAM" id="Phobius"/>
    </source>
</evidence>
<evidence type="ECO:0000256" key="1">
    <source>
        <dbReference type="SAM" id="MobiDB-lite"/>
    </source>
</evidence>
<dbReference type="AlphaFoldDB" id="A0AAE0FHM7"/>
<feature type="transmembrane region" description="Helical" evidence="2">
    <location>
        <begin position="835"/>
        <end position="858"/>
    </location>
</feature>
<keyword evidence="2" id="KW-0812">Transmembrane</keyword>
<protein>
    <submittedName>
        <fullName evidence="4">Uncharacterized protein</fullName>
    </submittedName>
</protein>
<feature type="chain" id="PRO_5041914608" evidence="3">
    <location>
        <begin position="29"/>
        <end position="932"/>
    </location>
</feature>
<evidence type="ECO:0000313" key="5">
    <source>
        <dbReference type="Proteomes" id="UP001190700"/>
    </source>
</evidence>
<gene>
    <name evidence="4" type="ORF">CYMTET_31555</name>
</gene>
<feature type="compositionally biased region" description="Pro residues" evidence="1">
    <location>
        <begin position="684"/>
        <end position="702"/>
    </location>
</feature>
<comment type="caution">
    <text evidence="4">The sequence shown here is derived from an EMBL/GenBank/DDBJ whole genome shotgun (WGS) entry which is preliminary data.</text>
</comment>
<feature type="signal peptide" evidence="3">
    <location>
        <begin position="1"/>
        <end position="28"/>
    </location>
</feature>
<dbReference type="Proteomes" id="UP001190700">
    <property type="component" value="Unassembled WGS sequence"/>
</dbReference>
<dbReference type="EMBL" id="LGRX02018734">
    <property type="protein sequence ID" value="KAK3259446.1"/>
    <property type="molecule type" value="Genomic_DNA"/>
</dbReference>
<evidence type="ECO:0000313" key="4">
    <source>
        <dbReference type="EMBL" id="KAK3259446.1"/>
    </source>
</evidence>
<reference evidence="4 5" key="1">
    <citation type="journal article" date="2015" name="Genome Biol. Evol.">
        <title>Comparative Genomics of a Bacterivorous Green Alga Reveals Evolutionary Causalities and Consequences of Phago-Mixotrophic Mode of Nutrition.</title>
        <authorList>
            <person name="Burns J.A."/>
            <person name="Paasch A."/>
            <person name="Narechania A."/>
            <person name="Kim E."/>
        </authorList>
    </citation>
    <scope>NUCLEOTIDE SEQUENCE [LARGE SCALE GENOMIC DNA]</scope>
    <source>
        <strain evidence="4 5">PLY_AMNH</strain>
    </source>
</reference>
<name>A0AAE0FHM7_9CHLO</name>
<feature type="region of interest" description="Disordered" evidence="1">
    <location>
        <begin position="684"/>
        <end position="703"/>
    </location>
</feature>
<keyword evidence="2" id="KW-1133">Transmembrane helix</keyword>
<evidence type="ECO:0000256" key="3">
    <source>
        <dbReference type="SAM" id="SignalP"/>
    </source>
</evidence>
<accession>A0AAE0FHM7</accession>
<keyword evidence="5" id="KW-1185">Reference proteome</keyword>
<keyword evidence="2" id="KW-0472">Membrane</keyword>
<organism evidence="4 5">
    <name type="scientific">Cymbomonas tetramitiformis</name>
    <dbReference type="NCBI Taxonomy" id="36881"/>
    <lineage>
        <taxon>Eukaryota</taxon>
        <taxon>Viridiplantae</taxon>
        <taxon>Chlorophyta</taxon>
        <taxon>Pyramimonadophyceae</taxon>
        <taxon>Pyramimonadales</taxon>
        <taxon>Pyramimonadaceae</taxon>
        <taxon>Cymbomonas</taxon>
    </lineage>
</organism>